<dbReference type="PANTHER" id="PTHR33116:SF86">
    <property type="entry name" value="REVERSE TRANSCRIPTASE DOMAIN-CONTAINING PROTEIN"/>
    <property type="match status" value="1"/>
</dbReference>
<feature type="domain" description="RNase H type-1" evidence="2">
    <location>
        <begin position="1351"/>
        <end position="1466"/>
    </location>
</feature>
<sequence length="1946" mass="220040">MADELVEEWRKFSLTEAEGPGVTIAADAMEDSRMVGSHYLLGKLWTEKYFNREALKATMLRLWGGGARGITARNSGDNLFVFQFREDFERCRVMTGAPWLFDNSLLLLKEFDGSCPASQVQFSVCCFWVQFYGVPLFYMTKQTGEQVGSVFGKVEEVDVSEDGVGWERDCVSRLKNASNSLGGVQQYGPWLRASELPSHRKGLDVRRSERVRSGAMLNHGAQSEGKFNFELNRQTDFQEGGSTNVRGGVKKNRADTLEINREISRMCEDKIGGSEKVLSPKMQMPQSHIDLVSNVQNIVDMHDPIATDKLDMVGANALDSNKVPIVPIISHLPTQHNISPRGDSVKTTVECATHVGPAVGSSNKLHPSGSGLGLGGTGVILEGKSGGRKENNNQQLGKKSWKRLAREKGRSTSIRVTGPKREVEIGVFAQDFSVQELLLLIKEKDPAILFLSETRLDSIGVEFIRVKTKFSETHKWKESWALLKHLSSLSSSSWVCMGDFNEVFDNSERRGRGLHPEWQMRDFREAVVHCELHDLGFAGPPFTWRNKRVEEAFVLARLDRVLASAAWISDFEGAYVHHLPVQNSDHCPVLLSIPDTGSVKKGKKMFKFEAMWTKEEECRGVIEATWGQAIAAGNPMYKVIEKLKGCRASLVAWSRVKFGSFASSIKDKREHLQHLMDEFPLWDSPAIMEVQDELNGLLEKEEIFWRQRSRVSWMSEGDKNTKFFHAQCNHRRQLNSIKGLHDNHGVWQTDKSKILKIAVDYFKTIFTSGNPGLDSIQSCLEGVEGIVTAELNGQLIEDFTAQEVVEALQDMYPTKAPGPDGMFAIFYQTYWDVVGPKVLANRLKKVLPLVLSESQSAFVPGRLITDNVLVAFEVMHSMSLKRRGRTGQMAIKLDMSKAYDRVEWIFVKEIMRKLGFAEKWISLIMMCINSASYSGLSHLFQKASLAERLTGVAASRSGPKITHLFFADDSLLFCQASMANCEAVSSILHQYEMASGQQLNRAKTSIFFTKNTSLEMRHYIQGVFQVPEIKNHEKYLGLPSFVGRSKTASFSEVKNRVWRRMHGWKEKFLSMGGREVLIKAVAQAIPSYTMSCFRLPDGLCKELNSMFSNFWWGQHDKKNKAHWISWNKMCKPKTEGGLGFRDLRMCSFLEARVGYRPSYAWKSIALARSVLQLGMRWHIGDGQQAVHALFSAWEVAAICSIPLPPRPRADRLFWTETTLGLFTVKSAYYLQLQQRAQCVLGESSWSGKDAKFWKFLWSLSLPPKSGLRVQKWGRLIHSFFDLMELLQTHLSLDDALFFCCIAYFIWEQRNKVVFESLVHNPVMVVLRAKNLFMDYSAGCSSGGMSGRKDNGVAVVVVEPWKALMGQVMAAKVGPLPSFPRGIGLDIGAVIQVLSFGLEMGFLDVIIEGPSSFFSPDAVSKRQQQIECSVKDYWVDDIGFLQQRFRSCMFSSSPQKSNKAAVALAKMGSCLGVDEVLRDHPNHTTITINEDLHTHKPKSHASWIPKSIMGSNNPILTQGRWRVGNGANIPLNHPLWYQTKPDIPNHIRNQAQTVTDLIDPINAHWKSERILQLYDYETSQQILSIPLSKVAFHSLPDKIIWPHSTTGDYQVKQAYQLLHQSAFPPHSHNGGSHIWKHLWKIPLPHKILTFTWKLLQNALPIKTELVKRGIQCDPKCQLCHSENESSTHLFMQCHFTRAVWLGVDITTRPLIENQITIQHWIQNLITGNSPPYALKLVLTTLWCIWFHRNQVTFEGKTPNPLETVLTSQSFLNRYNQQLAITHQQPPLISSSKAPRPKYSKWHIDTNWQLMILTAGGSKYKRKWQGTAFIGRNREGKNIFVGCRSTTLKCPKLAQATAIRDAVIQALNLGFTNIIILTDSNIMEQMWEEKTNHNWQVSPLFADIKAITQQHAIQLHIRKVTAFILTAAKDLASYASKYFVNVFNVPHV</sequence>
<dbReference type="Pfam" id="PF14111">
    <property type="entry name" value="DUF4283"/>
    <property type="match status" value="1"/>
</dbReference>
<protein>
    <recommendedName>
        <fullName evidence="6">Reverse transcriptase domain-containing protein</fullName>
    </recommendedName>
</protein>
<dbReference type="GO" id="GO:0003676">
    <property type="term" value="F:nucleic acid binding"/>
    <property type="evidence" value="ECO:0007669"/>
    <property type="project" value="InterPro"/>
</dbReference>
<reference evidence="5" key="1">
    <citation type="submission" date="2018-02" db="EMBL/GenBank/DDBJ databases">
        <authorList>
            <person name="Cohen D.B."/>
            <person name="Kent A.D."/>
        </authorList>
    </citation>
    <scope>NUCLEOTIDE SEQUENCE</scope>
</reference>
<feature type="domain" description="DUF4283" evidence="4">
    <location>
        <begin position="38"/>
        <end position="111"/>
    </location>
</feature>
<gene>
    <name evidence="5" type="ORF">FSB_LOCUS51759</name>
</gene>
<dbReference type="SUPFAM" id="SSF56219">
    <property type="entry name" value="DNase I-like"/>
    <property type="match status" value="1"/>
</dbReference>
<dbReference type="InterPro" id="IPR002156">
    <property type="entry name" value="RNaseH_domain"/>
</dbReference>
<feature type="domain" description="RNase H type-1" evidence="2">
    <location>
        <begin position="1815"/>
        <end position="1908"/>
    </location>
</feature>
<evidence type="ECO:0000313" key="5">
    <source>
        <dbReference type="EMBL" id="SPD23877.1"/>
    </source>
</evidence>
<dbReference type="InterPro" id="IPR036397">
    <property type="entry name" value="RNaseH_sf"/>
</dbReference>
<evidence type="ECO:0000259" key="4">
    <source>
        <dbReference type="Pfam" id="PF14111"/>
    </source>
</evidence>
<proteinExistence type="predicted"/>
<name>A0A2N9IDC0_FAGSY</name>
<dbReference type="PANTHER" id="PTHR33116">
    <property type="entry name" value="REVERSE TRANSCRIPTASE ZINC-BINDING DOMAIN-CONTAINING PROTEIN-RELATED-RELATED"/>
    <property type="match status" value="1"/>
</dbReference>
<accession>A0A2N9IDC0</accession>
<evidence type="ECO:0000259" key="1">
    <source>
        <dbReference type="Pfam" id="PF00078"/>
    </source>
</evidence>
<dbReference type="EMBL" id="OIVN01005757">
    <property type="protein sequence ID" value="SPD23877.1"/>
    <property type="molecule type" value="Genomic_DNA"/>
</dbReference>
<dbReference type="InterPro" id="IPR036691">
    <property type="entry name" value="Endo/exonu/phosph_ase_sf"/>
</dbReference>
<organism evidence="5">
    <name type="scientific">Fagus sylvatica</name>
    <name type="common">Beechnut</name>
    <dbReference type="NCBI Taxonomy" id="28930"/>
    <lineage>
        <taxon>Eukaryota</taxon>
        <taxon>Viridiplantae</taxon>
        <taxon>Streptophyta</taxon>
        <taxon>Embryophyta</taxon>
        <taxon>Tracheophyta</taxon>
        <taxon>Spermatophyta</taxon>
        <taxon>Magnoliopsida</taxon>
        <taxon>eudicotyledons</taxon>
        <taxon>Gunneridae</taxon>
        <taxon>Pentapetalae</taxon>
        <taxon>rosids</taxon>
        <taxon>fabids</taxon>
        <taxon>Fagales</taxon>
        <taxon>Fagaceae</taxon>
        <taxon>Fagus</taxon>
    </lineage>
</organism>
<dbReference type="InterPro" id="IPR025558">
    <property type="entry name" value="DUF4283"/>
</dbReference>
<feature type="domain" description="Reverse transcriptase zinc-binding" evidence="3">
    <location>
        <begin position="1608"/>
        <end position="1699"/>
    </location>
</feature>
<dbReference type="InterPro" id="IPR026960">
    <property type="entry name" value="RVT-Znf"/>
</dbReference>
<dbReference type="Gene3D" id="3.60.10.10">
    <property type="entry name" value="Endonuclease/exonuclease/phosphatase"/>
    <property type="match status" value="1"/>
</dbReference>
<dbReference type="CDD" id="cd01650">
    <property type="entry name" value="RT_nLTR_like"/>
    <property type="match status" value="1"/>
</dbReference>
<feature type="domain" description="Reverse transcriptase" evidence="1">
    <location>
        <begin position="837"/>
        <end position="1029"/>
    </location>
</feature>
<dbReference type="Pfam" id="PF13966">
    <property type="entry name" value="zf-RVT"/>
    <property type="match status" value="1"/>
</dbReference>
<evidence type="ECO:0000259" key="3">
    <source>
        <dbReference type="Pfam" id="PF13966"/>
    </source>
</evidence>
<dbReference type="GO" id="GO:0004523">
    <property type="term" value="F:RNA-DNA hybrid ribonuclease activity"/>
    <property type="evidence" value="ECO:0007669"/>
    <property type="project" value="InterPro"/>
</dbReference>
<evidence type="ECO:0008006" key="6">
    <source>
        <dbReference type="Google" id="ProtNLM"/>
    </source>
</evidence>
<dbReference type="Gene3D" id="3.30.420.10">
    <property type="entry name" value="Ribonuclease H-like superfamily/Ribonuclease H"/>
    <property type="match status" value="1"/>
</dbReference>
<evidence type="ECO:0000259" key="2">
    <source>
        <dbReference type="Pfam" id="PF13456"/>
    </source>
</evidence>
<dbReference type="Pfam" id="PF00078">
    <property type="entry name" value="RVT_1"/>
    <property type="match status" value="1"/>
</dbReference>
<dbReference type="Pfam" id="PF13456">
    <property type="entry name" value="RVT_3"/>
    <property type="match status" value="2"/>
</dbReference>
<dbReference type="InterPro" id="IPR000477">
    <property type="entry name" value="RT_dom"/>
</dbReference>